<keyword evidence="4" id="KW-1185">Reference proteome</keyword>
<organism evidence="3 4">
    <name type="scientific">Aspergillus cavernicola</name>
    <dbReference type="NCBI Taxonomy" id="176166"/>
    <lineage>
        <taxon>Eukaryota</taxon>
        <taxon>Fungi</taxon>
        <taxon>Dikarya</taxon>
        <taxon>Ascomycota</taxon>
        <taxon>Pezizomycotina</taxon>
        <taxon>Eurotiomycetes</taxon>
        <taxon>Eurotiomycetidae</taxon>
        <taxon>Eurotiales</taxon>
        <taxon>Aspergillaceae</taxon>
        <taxon>Aspergillus</taxon>
        <taxon>Aspergillus subgen. Nidulantes</taxon>
    </lineage>
</organism>
<evidence type="ECO:0000313" key="4">
    <source>
        <dbReference type="Proteomes" id="UP001610335"/>
    </source>
</evidence>
<sequence>MLQRPLSFQPEEWRSILRSLLRECSYLPDPIARSTWHDQVLRRFRRYNEAQRIPDYHKRLFQVHKEARTYLSILRRANEGYSRPLEKVLQFAYGRKARRRREMLYNFIAADAPQHSDAVDILLKSPAQFSDGWKPPGVVTELLKSQNYNALVAQMSDRPPVRHLEPNVHKKNAWGREPSLKRRRNIRRTWYTNVLNVLFPPLPDAELRVLEGLLSGDIPWKLPMRRSKQHVASTATSGNVAPRGGMILKVLTAGPPKEQTFAALANGRPHNITRRFMTRLWKRISCLVPRQRWDIAAGKHQFVWDTVKPEPKLAHSTTEENTLDIFGGFDNQDEAPLTKPIKRED</sequence>
<comment type="caution">
    <text evidence="3">The sequence shown here is derived from an EMBL/GenBank/DDBJ whole genome shotgun (WGS) entry which is preliminary data.</text>
</comment>
<dbReference type="Pfam" id="PF20263">
    <property type="entry name" value="LYRM2-like"/>
    <property type="match status" value="1"/>
</dbReference>
<evidence type="ECO:0000313" key="3">
    <source>
        <dbReference type="EMBL" id="KAL2825277.1"/>
    </source>
</evidence>
<reference evidence="3 4" key="1">
    <citation type="submission" date="2024-07" db="EMBL/GenBank/DDBJ databases">
        <title>Section-level genome sequencing and comparative genomics of Aspergillus sections Usti and Cavernicolus.</title>
        <authorList>
            <consortium name="Lawrence Berkeley National Laboratory"/>
            <person name="Nybo J.L."/>
            <person name="Vesth T.C."/>
            <person name="Theobald S."/>
            <person name="Frisvad J.C."/>
            <person name="Larsen T.O."/>
            <person name="Kjaerboelling I."/>
            <person name="Rothschild-Mancinelli K."/>
            <person name="Lyhne E.K."/>
            <person name="Kogle M.E."/>
            <person name="Barry K."/>
            <person name="Clum A."/>
            <person name="Na H."/>
            <person name="Ledsgaard L."/>
            <person name="Lin J."/>
            <person name="Lipzen A."/>
            <person name="Kuo A."/>
            <person name="Riley R."/>
            <person name="Mondo S."/>
            <person name="LaButti K."/>
            <person name="Haridas S."/>
            <person name="Pangalinan J."/>
            <person name="Salamov A.A."/>
            <person name="Simmons B.A."/>
            <person name="Magnuson J.K."/>
            <person name="Chen J."/>
            <person name="Drula E."/>
            <person name="Henrissat B."/>
            <person name="Wiebenga A."/>
            <person name="Lubbers R.J."/>
            <person name="Gomes A.C."/>
            <person name="Makela M.R."/>
            <person name="Stajich J."/>
            <person name="Grigoriev I.V."/>
            <person name="Mortensen U.H."/>
            <person name="De vries R.P."/>
            <person name="Baker S.E."/>
            <person name="Andersen M.R."/>
        </authorList>
    </citation>
    <scope>NUCLEOTIDE SEQUENCE [LARGE SCALE GENOMIC DNA]</scope>
    <source>
        <strain evidence="3 4">CBS 600.67</strain>
    </source>
</reference>
<feature type="region of interest" description="Disordered" evidence="1">
    <location>
        <begin position="324"/>
        <end position="345"/>
    </location>
</feature>
<accession>A0ABR4IBZ8</accession>
<evidence type="ECO:0000259" key="2">
    <source>
        <dbReference type="Pfam" id="PF20263"/>
    </source>
</evidence>
<dbReference type="CDD" id="cd20273">
    <property type="entry name" value="Complex1_LYR_unchar"/>
    <property type="match status" value="1"/>
</dbReference>
<evidence type="ECO:0000256" key="1">
    <source>
        <dbReference type="SAM" id="MobiDB-lite"/>
    </source>
</evidence>
<gene>
    <name evidence="3" type="ORF">BDW59DRAFT_73632</name>
</gene>
<dbReference type="Proteomes" id="UP001610335">
    <property type="component" value="Unassembled WGS sequence"/>
</dbReference>
<dbReference type="InterPro" id="IPR046896">
    <property type="entry name" value="Cup1-like_N"/>
</dbReference>
<proteinExistence type="predicted"/>
<feature type="domain" description="LYR motif-containing protein Cup1-like N-terminal" evidence="2">
    <location>
        <begin position="17"/>
        <end position="104"/>
    </location>
</feature>
<dbReference type="EMBL" id="JBFXLS010000037">
    <property type="protein sequence ID" value="KAL2825277.1"/>
    <property type="molecule type" value="Genomic_DNA"/>
</dbReference>
<name>A0ABR4IBZ8_9EURO</name>
<protein>
    <recommendedName>
        <fullName evidence="2">LYR motif-containing protein Cup1-like N-terminal domain-containing protein</fullName>
    </recommendedName>
</protein>